<comment type="caution">
    <text evidence="3">The sequence shown here is derived from an EMBL/GenBank/DDBJ whole genome shotgun (WGS) entry which is preliminary data.</text>
</comment>
<dbReference type="EMBL" id="LAQT01000004">
    <property type="protein sequence ID" value="KPC53875.1"/>
    <property type="molecule type" value="Genomic_DNA"/>
</dbReference>
<dbReference type="GO" id="GO:0046872">
    <property type="term" value="F:metal ion binding"/>
    <property type="evidence" value="ECO:0007669"/>
    <property type="project" value="UniProtKB-KW"/>
</dbReference>
<dbReference type="CDD" id="cd02224">
    <property type="entry name" value="cupin_SPO2919-like"/>
    <property type="match status" value="1"/>
</dbReference>
<dbReference type="OrthoDB" id="116921at2"/>
<dbReference type="Gene3D" id="2.60.120.10">
    <property type="entry name" value="Jelly Rolls"/>
    <property type="match status" value="1"/>
</dbReference>
<sequence length="167" mass="18578">MTERAAELAQKLIRNFNEVALDHDQRAPLYDTMCARLGPGTVARKLGASIDTVAPGKMSCPYHAHHAQEEMFVIVQGTGTLRVADERLPVKAGDVIFIPPGPEYPHQLINTSDAPLQYLSISTRDTPEIVEYPDSDKFLATAVLTDGTRFQALQKRNRDLDYWDGEP</sequence>
<dbReference type="PATRIC" id="fig|857265.3.peg.1464"/>
<dbReference type="InterPro" id="IPR051610">
    <property type="entry name" value="GPI/OXD"/>
</dbReference>
<gene>
    <name evidence="3" type="ORF">WG78_07125</name>
</gene>
<name>A0A0N1JSX6_9NEIS</name>
<dbReference type="InterPro" id="IPR013096">
    <property type="entry name" value="Cupin_2"/>
</dbReference>
<dbReference type="RefSeq" id="WP_053937112.1">
    <property type="nucleotide sequence ID" value="NZ_LAQT01000004.1"/>
</dbReference>
<dbReference type="STRING" id="857265.WG78_07125"/>
<evidence type="ECO:0000256" key="1">
    <source>
        <dbReference type="ARBA" id="ARBA00022723"/>
    </source>
</evidence>
<dbReference type="SUPFAM" id="SSF51182">
    <property type="entry name" value="RmlC-like cupins"/>
    <property type="match status" value="1"/>
</dbReference>
<feature type="domain" description="Cupin type-2" evidence="2">
    <location>
        <begin position="52"/>
        <end position="121"/>
    </location>
</feature>
<keyword evidence="4" id="KW-1185">Reference proteome</keyword>
<dbReference type="PANTHER" id="PTHR35848">
    <property type="entry name" value="OXALATE-BINDING PROTEIN"/>
    <property type="match status" value="1"/>
</dbReference>
<protein>
    <submittedName>
        <fullName evidence="3">Cupin domain protein</fullName>
    </submittedName>
</protein>
<dbReference type="Pfam" id="PF07883">
    <property type="entry name" value="Cupin_2"/>
    <property type="match status" value="1"/>
</dbReference>
<evidence type="ECO:0000313" key="4">
    <source>
        <dbReference type="Proteomes" id="UP000037939"/>
    </source>
</evidence>
<dbReference type="AlphaFoldDB" id="A0A0N1JSX6"/>
<dbReference type="Proteomes" id="UP000037939">
    <property type="component" value="Unassembled WGS sequence"/>
</dbReference>
<keyword evidence="1" id="KW-0479">Metal-binding</keyword>
<evidence type="ECO:0000313" key="3">
    <source>
        <dbReference type="EMBL" id="KPC53875.1"/>
    </source>
</evidence>
<dbReference type="InterPro" id="IPR011051">
    <property type="entry name" value="RmlC_Cupin_sf"/>
</dbReference>
<organism evidence="3 4">
    <name type="scientific">Amantichitinum ursilacus</name>
    <dbReference type="NCBI Taxonomy" id="857265"/>
    <lineage>
        <taxon>Bacteria</taxon>
        <taxon>Pseudomonadati</taxon>
        <taxon>Pseudomonadota</taxon>
        <taxon>Betaproteobacteria</taxon>
        <taxon>Neisseriales</taxon>
        <taxon>Chitinibacteraceae</taxon>
        <taxon>Amantichitinum</taxon>
    </lineage>
</organism>
<proteinExistence type="predicted"/>
<dbReference type="InterPro" id="IPR014710">
    <property type="entry name" value="RmlC-like_jellyroll"/>
</dbReference>
<accession>A0A0N1JSX6</accession>
<reference evidence="3 4" key="1">
    <citation type="submission" date="2015-07" db="EMBL/GenBank/DDBJ databases">
        <title>Draft genome sequence of the Amantichitinum ursilacus IGB-41, a new chitin-degrading bacterium.</title>
        <authorList>
            <person name="Kirstahler P."/>
            <person name="Guenther M."/>
            <person name="Grumaz C."/>
            <person name="Rupp S."/>
            <person name="Zibek S."/>
            <person name="Sohn K."/>
        </authorList>
    </citation>
    <scope>NUCLEOTIDE SEQUENCE [LARGE SCALE GENOMIC DNA]</scope>
    <source>
        <strain evidence="3 4">IGB-41</strain>
    </source>
</reference>
<evidence type="ECO:0000259" key="2">
    <source>
        <dbReference type="Pfam" id="PF07883"/>
    </source>
</evidence>
<dbReference type="PANTHER" id="PTHR35848:SF6">
    <property type="entry name" value="CUPIN TYPE-2 DOMAIN-CONTAINING PROTEIN"/>
    <property type="match status" value="1"/>
</dbReference>